<feature type="transmembrane region" description="Helical" evidence="1">
    <location>
        <begin position="371"/>
        <end position="387"/>
    </location>
</feature>
<feature type="transmembrane region" description="Helical" evidence="1">
    <location>
        <begin position="399"/>
        <end position="425"/>
    </location>
</feature>
<keyword evidence="1" id="KW-0472">Membrane</keyword>
<feature type="domain" description="TRAP C4-dicarboxylate transport system permease DctM subunit" evidence="2">
    <location>
        <begin position="118"/>
        <end position="552"/>
    </location>
</feature>
<protein>
    <recommendedName>
        <fullName evidence="2">TRAP C4-dicarboxylate transport system permease DctM subunit domain-containing protein</fullName>
    </recommendedName>
</protein>
<feature type="transmembrane region" description="Helical" evidence="1">
    <location>
        <begin position="106"/>
        <end position="123"/>
    </location>
</feature>
<evidence type="ECO:0000256" key="1">
    <source>
        <dbReference type="SAM" id="Phobius"/>
    </source>
</evidence>
<proteinExistence type="predicted"/>
<evidence type="ECO:0000259" key="2">
    <source>
        <dbReference type="Pfam" id="PF06808"/>
    </source>
</evidence>
<feature type="transmembrane region" description="Helical" evidence="1">
    <location>
        <begin position="265"/>
        <end position="284"/>
    </location>
</feature>
<feature type="transmembrane region" description="Helical" evidence="1">
    <location>
        <begin position="304"/>
        <end position="327"/>
    </location>
</feature>
<gene>
    <name evidence="3" type="ORF">LCGC14_0061420</name>
</gene>
<feature type="transmembrane region" description="Helical" evidence="1">
    <location>
        <begin position="75"/>
        <end position="94"/>
    </location>
</feature>
<feature type="transmembrane region" description="Helical" evidence="1">
    <location>
        <begin position="180"/>
        <end position="199"/>
    </location>
</feature>
<feature type="transmembrane region" description="Helical" evidence="1">
    <location>
        <begin position="535"/>
        <end position="556"/>
    </location>
</feature>
<dbReference type="AlphaFoldDB" id="A0A0F9VPB5"/>
<keyword evidence="1" id="KW-1133">Transmembrane helix</keyword>
<dbReference type="Pfam" id="PF06808">
    <property type="entry name" value="DctM"/>
    <property type="match status" value="1"/>
</dbReference>
<feature type="transmembrane region" description="Helical" evidence="1">
    <location>
        <begin position="437"/>
        <end position="459"/>
    </location>
</feature>
<comment type="caution">
    <text evidence="3">The sequence shown here is derived from an EMBL/GenBank/DDBJ whole genome shotgun (WGS) entry which is preliminary data.</text>
</comment>
<keyword evidence="1" id="KW-0812">Transmembrane</keyword>
<feature type="transmembrane region" description="Helical" evidence="1">
    <location>
        <begin position="497"/>
        <end position="523"/>
    </location>
</feature>
<evidence type="ECO:0000313" key="3">
    <source>
        <dbReference type="EMBL" id="KKO06956.1"/>
    </source>
</evidence>
<dbReference type="InterPro" id="IPR010656">
    <property type="entry name" value="DctM"/>
</dbReference>
<dbReference type="NCBIfam" id="TIGR02123">
    <property type="entry name" value="TRAP_fused"/>
    <property type="match status" value="1"/>
</dbReference>
<feature type="transmembrane region" description="Helical" evidence="1">
    <location>
        <begin position="622"/>
        <end position="639"/>
    </location>
</feature>
<dbReference type="PANTHER" id="PTHR43849:SF2">
    <property type="entry name" value="BLL3936 PROTEIN"/>
    <property type="match status" value="1"/>
</dbReference>
<feature type="transmembrane region" description="Helical" evidence="1">
    <location>
        <begin position="50"/>
        <end position="68"/>
    </location>
</feature>
<accession>A0A0F9VPB5</accession>
<dbReference type="PANTHER" id="PTHR43849">
    <property type="entry name" value="BLL3936 PROTEIN"/>
    <property type="match status" value="1"/>
</dbReference>
<feature type="transmembrane region" description="Helical" evidence="1">
    <location>
        <begin position="562"/>
        <end position="586"/>
    </location>
</feature>
<dbReference type="InterPro" id="IPR011853">
    <property type="entry name" value="TRAP_DctM-Dct_fused"/>
</dbReference>
<feature type="transmembrane region" description="Helical" evidence="1">
    <location>
        <begin position="598"/>
        <end position="616"/>
    </location>
</feature>
<feature type="transmembrane region" description="Helical" evidence="1">
    <location>
        <begin position="348"/>
        <end position="365"/>
    </location>
</feature>
<sequence>MARSPGSMPVPVRWLVAISAVLSAFLAMDSLRLFSESPLLDFVITVQNHYYYALLALLLPLAYLIYPAHANATRYWYDALLSVCAFAACAFFFINAETMLDYGWEFSAPTHAVWMSYLLWLLALEAVRRCGGLTLFFLVLVFSLYPVVAERLPGPISGMSSSLAQTASYHVMSIESILGLPFRAFAQLVIGFLIFGIALQHTGGGRFFINLAFAMFGHVRGGSAKVAIVSSGLMGSMSGSVITNVLTTGQMTIPAMKRDGMSSEYAGGVEACASTGGVLLPPIMGSTAFVMATFLNVPYTTVALAAAIPAVLYFFGLFVQVDAYAARTGLKGTPREQLPGLGATMREGWFYIASFAVLIFLLVYLQREAVAPFYATAMLLVLNQLSAKNRWDIKATGSFLVAAGKLLAELLAIMAGVGLIVGALSLTGLSGTLVNDLLYLAGDSVLLLLLMGAMTSFVLGIGMTVTAAYIFLAIILAPALIQGGLDPMSVHLFILYWGMLSFITPPVALGAFAAASIAGASSLATGFKAMRLGSVIYFIPFFFVLDPALTMAGSFWDTLSATITVAVGVLLIAGSLQDYLPGLGFLDRRGVAGKAGRLLTGFGGGLVALPGLEMIGFNVGDMALLSAGGAMALLGILLARRPAEPVAA</sequence>
<feature type="transmembrane region" description="Helical" evidence="1">
    <location>
        <begin position="130"/>
        <end position="148"/>
    </location>
</feature>
<organism evidence="3">
    <name type="scientific">marine sediment metagenome</name>
    <dbReference type="NCBI Taxonomy" id="412755"/>
    <lineage>
        <taxon>unclassified sequences</taxon>
        <taxon>metagenomes</taxon>
        <taxon>ecological metagenomes</taxon>
    </lineage>
</organism>
<dbReference type="EMBL" id="LAZR01000014">
    <property type="protein sequence ID" value="KKO06956.1"/>
    <property type="molecule type" value="Genomic_DNA"/>
</dbReference>
<feature type="transmembrane region" description="Helical" evidence="1">
    <location>
        <begin position="466"/>
        <end position="485"/>
    </location>
</feature>
<reference evidence="3" key="1">
    <citation type="journal article" date="2015" name="Nature">
        <title>Complex archaea that bridge the gap between prokaryotes and eukaryotes.</title>
        <authorList>
            <person name="Spang A."/>
            <person name="Saw J.H."/>
            <person name="Jorgensen S.L."/>
            <person name="Zaremba-Niedzwiedzka K."/>
            <person name="Martijn J."/>
            <person name="Lind A.E."/>
            <person name="van Eijk R."/>
            <person name="Schleper C."/>
            <person name="Guy L."/>
            <person name="Ettema T.J."/>
        </authorList>
    </citation>
    <scope>NUCLEOTIDE SEQUENCE</scope>
</reference>
<name>A0A0F9VPB5_9ZZZZ</name>